<dbReference type="GO" id="GO:0016757">
    <property type="term" value="F:glycosyltransferase activity"/>
    <property type="evidence" value="ECO:0007669"/>
    <property type="project" value="TreeGrafter"/>
</dbReference>
<dbReference type="EMBL" id="LJXT01000084">
    <property type="protein sequence ID" value="KPQ13629.1"/>
    <property type="molecule type" value="Genomic_DNA"/>
</dbReference>
<evidence type="ECO:0000313" key="1">
    <source>
        <dbReference type="EMBL" id="KPQ13629.1"/>
    </source>
</evidence>
<name>A0A0P7XDH6_9BACT</name>
<comment type="caution">
    <text evidence="1">The sequence shown here is derived from an EMBL/GenBank/DDBJ whole genome shotgun (WGS) entry which is preliminary data.</text>
</comment>
<reference evidence="1 2" key="1">
    <citation type="submission" date="2015-09" db="EMBL/GenBank/DDBJ databases">
        <title>Identification and resolution of microdiversity through metagenomic sequencing of parallel consortia.</title>
        <authorList>
            <person name="Nelson W.C."/>
            <person name="Romine M.F."/>
            <person name="Lindemann S.R."/>
        </authorList>
    </citation>
    <scope>NUCLEOTIDE SEQUENCE [LARGE SCALE GENOMIC DNA]</scope>
    <source>
        <strain evidence="1">HL-49</strain>
    </source>
</reference>
<proteinExistence type="predicted"/>
<dbReference type="PATRIC" id="fig|1305737.6.peg.3146"/>
<protein>
    <submittedName>
        <fullName evidence="1">Glycosyl transferase family 1</fullName>
    </submittedName>
</protein>
<dbReference type="STRING" id="1305737.GCA_000526355_03680"/>
<dbReference type="Gene3D" id="3.40.50.2000">
    <property type="entry name" value="Glycogen Phosphorylase B"/>
    <property type="match status" value="1"/>
</dbReference>
<evidence type="ECO:0000313" key="2">
    <source>
        <dbReference type="Proteomes" id="UP000050421"/>
    </source>
</evidence>
<dbReference type="PANTHER" id="PTHR21015:SF22">
    <property type="entry name" value="GLYCOSYLTRANSFERASE"/>
    <property type="match status" value="1"/>
</dbReference>
<dbReference type="Proteomes" id="UP000050421">
    <property type="component" value="Unassembled WGS sequence"/>
</dbReference>
<dbReference type="eggNOG" id="COG0707">
    <property type="taxonomic scope" value="Bacteria"/>
</dbReference>
<accession>A0A0P7XDH6</accession>
<dbReference type="OrthoDB" id="9793805at2"/>
<gene>
    <name evidence="1" type="ORF">HLUCCX10_12450</name>
</gene>
<sequence>MRFLFIVQGEGRGHMTQAIAFSNLLRSQGHELAGVLVGKSHRRSIPDFFTREIQAPVIALDSPNFEADGAEKKILLGKTIRKNLKKAPIFRKSLLQIDDQVKSLNPDIILNFYDLLGGLYSMLFRPKAAYWVIGHQYLSGHPNFVFAPGRHLERLLFRLNTQITAWGAQEILALSFLPQKMASRKVRVVPPLLRREVKKLSPHQGDFYLAYMVNPGYGQEVISYAQAHPHIQIKAYWDKKDAAEVEQVLPNLTLNRVHDQRFLQDMAACKGLICTAGFESVCEAMYLGKPILVIPVAGQYEQACNALEVFHSGIGKTAKSFDFSILELAALEKSNHLQEDFQRWVETWEQVLMQLLPVPEEETIFIQSSDLSYT</sequence>
<dbReference type="Pfam" id="PF13528">
    <property type="entry name" value="Glyco_trans_1_3"/>
    <property type="match status" value="1"/>
</dbReference>
<dbReference type="AlphaFoldDB" id="A0A0P7XDH6"/>
<dbReference type="SUPFAM" id="SSF53756">
    <property type="entry name" value="UDP-Glycosyltransferase/glycogen phosphorylase"/>
    <property type="match status" value="1"/>
</dbReference>
<keyword evidence="1" id="KW-0808">Transferase</keyword>
<organism evidence="1 2">
    <name type="scientific">Algoriphagus marincola HL-49</name>
    <dbReference type="NCBI Taxonomy" id="1305737"/>
    <lineage>
        <taxon>Bacteria</taxon>
        <taxon>Pseudomonadati</taxon>
        <taxon>Bacteroidota</taxon>
        <taxon>Cytophagia</taxon>
        <taxon>Cytophagales</taxon>
        <taxon>Cyclobacteriaceae</taxon>
        <taxon>Algoriphagus</taxon>
    </lineage>
</organism>
<dbReference type="PANTHER" id="PTHR21015">
    <property type="entry name" value="UDP-N-ACETYLGLUCOSAMINE--N-ACETYLMURAMYL-(PENTAPEPTIDE) PYROPHOSPHORYL-UNDECAPRENOL N-ACETYLGLUCOSAMINE TRANSFERASE 1"/>
    <property type="match status" value="1"/>
</dbReference>